<keyword evidence="4 5" id="KW-0560">Oxidoreductase</keyword>
<evidence type="ECO:0000256" key="4">
    <source>
        <dbReference type="ARBA" id="ARBA00023002"/>
    </source>
</evidence>
<evidence type="ECO:0000256" key="5">
    <source>
        <dbReference type="HAMAP-Rule" id="MF_00817"/>
    </source>
</evidence>
<dbReference type="InterPro" id="IPR050084">
    <property type="entry name" value="NADPH_dep_7-cyano-7-deazaG_red"/>
</dbReference>
<feature type="active site" description="Thioimide intermediate" evidence="5">
    <location>
        <position position="201"/>
    </location>
</feature>
<keyword evidence="1 5" id="KW-0963">Cytoplasm</keyword>
<dbReference type="PANTHER" id="PTHR34354">
    <property type="entry name" value="NADPH-DEPENDENT 7-CYANO-7-DEAZAGUANINE REDUCTASE"/>
    <property type="match status" value="1"/>
</dbReference>
<keyword evidence="8" id="KW-1185">Reference proteome</keyword>
<evidence type="ECO:0000313" key="7">
    <source>
        <dbReference type="EMBL" id="BDI05771.1"/>
    </source>
</evidence>
<dbReference type="Gene3D" id="3.30.1130.10">
    <property type="match status" value="2"/>
</dbReference>
<comment type="function">
    <text evidence="5">Catalyzes the NADPH-dependent reduction of 7-cyano-7-deazaguanine (preQ0) to 7-aminomethyl-7-deazaguanine (preQ1).</text>
</comment>
<dbReference type="PIRSF" id="PIRSF004750">
    <property type="entry name" value="Nitrile_oxidored_YqcD_prd"/>
    <property type="match status" value="1"/>
</dbReference>
<dbReference type="InterPro" id="IPR016428">
    <property type="entry name" value="QueF_type2"/>
</dbReference>
<reference evidence="7" key="1">
    <citation type="submission" date="2022-04" db="EMBL/GenBank/DDBJ databases">
        <title>Whole genome sequence of Sphaerotilus sp. FB-5.</title>
        <authorList>
            <person name="Takeda M."/>
            <person name="Narihara S."/>
            <person name="Akimoto M."/>
            <person name="Akimoto R."/>
            <person name="Nishiyashiki S."/>
            <person name="Murakami T."/>
        </authorList>
    </citation>
    <scope>NUCLEOTIDE SEQUENCE</scope>
    <source>
        <strain evidence="7">FB-5</strain>
    </source>
</reference>
<evidence type="ECO:0000256" key="3">
    <source>
        <dbReference type="ARBA" id="ARBA00022857"/>
    </source>
</evidence>
<dbReference type="PANTHER" id="PTHR34354:SF1">
    <property type="entry name" value="NADPH-DEPENDENT 7-CYANO-7-DEAZAGUANINE REDUCTASE"/>
    <property type="match status" value="1"/>
</dbReference>
<feature type="active site" description="Proton donor" evidence="5">
    <location>
        <position position="208"/>
    </location>
</feature>
<keyword evidence="3 5" id="KW-0521">NADP</keyword>
<dbReference type="EMBL" id="AP025730">
    <property type="protein sequence ID" value="BDI05771.1"/>
    <property type="molecule type" value="Genomic_DNA"/>
</dbReference>
<feature type="domain" description="NADPH-dependent 7-cyano-7-deazaguanine reductase N-terminal" evidence="6">
    <location>
        <begin position="32"/>
        <end position="142"/>
    </location>
</feature>
<feature type="binding site" evidence="5">
    <location>
        <begin position="240"/>
        <end position="241"/>
    </location>
    <ligand>
        <name>substrate</name>
    </ligand>
</feature>
<dbReference type="NCBIfam" id="TIGR03138">
    <property type="entry name" value="QueF"/>
    <property type="match status" value="1"/>
</dbReference>
<comment type="subcellular location">
    <subcellularLocation>
        <location evidence="5">Cytoplasm</location>
    </subcellularLocation>
</comment>
<organism evidence="7 8">
    <name type="scientific">Sphaerotilus microaerophilus</name>
    <dbReference type="NCBI Taxonomy" id="2914710"/>
    <lineage>
        <taxon>Bacteria</taxon>
        <taxon>Pseudomonadati</taxon>
        <taxon>Pseudomonadota</taxon>
        <taxon>Betaproteobacteria</taxon>
        <taxon>Burkholderiales</taxon>
        <taxon>Sphaerotilaceae</taxon>
        <taxon>Sphaerotilus</taxon>
    </lineage>
</organism>
<accession>A0ABN6PRP8</accession>
<comment type="similarity">
    <text evidence="5">Belongs to the GTP cyclohydrolase I family. QueF type 2 subfamily.</text>
</comment>
<comment type="catalytic activity">
    <reaction evidence="5">
        <text>7-aminomethyl-7-carbaguanine + 2 NADP(+) = 7-cyano-7-carbaguanine + 2 NADPH + 3 H(+)</text>
        <dbReference type="Rhea" id="RHEA:13409"/>
        <dbReference type="ChEBI" id="CHEBI:15378"/>
        <dbReference type="ChEBI" id="CHEBI:45075"/>
        <dbReference type="ChEBI" id="CHEBI:57783"/>
        <dbReference type="ChEBI" id="CHEBI:58349"/>
        <dbReference type="ChEBI" id="CHEBI:58703"/>
        <dbReference type="EC" id="1.7.1.13"/>
    </reaction>
</comment>
<evidence type="ECO:0000313" key="8">
    <source>
        <dbReference type="Proteomes" id="UP001057498"/>
    </source>
</evidence>
<evidence type="ECO:0000259" key="6">
    <source>
        <dbReference type="Pfam" id="PF14819"/>
    </source>
</evidence>
<feature type="binding site" evidence="5">
    <location>
        <begin position="99"/>
        <end position="101"/>
    </location>
    <ligand>
        <name>substrate</name>
    </ligand>
</feature>
<dbReference type="Proteomes" id="UP001057498">
    <property type="component" value="Chromosome"/>
</dbReference>
<dbReference type="HAMAP" id="MF_00817">
    <property type="entry name" value="QueF_type2"/>
    <property type="match status" value="1"/>
</dbReference>
<dbReference type="Pfam" id="PF14819">
    <property type="entry name" value="QueF_N"/>
    <property type="match status" value="1"/>
</dbReference>
<evidence type="ECO:0000256" key="1">
    <source>
        <dbReference type="ARBA" id="ARBA00022490"/>
    </source>
</evidence>
<dbReference type="SUPFAM" id="SSF55620">
    <property type="entry name" value="Tetrahydrobiopterin biosynthesis enzymes-like"/>
    <property type="match status" value="1"/>
</dbReference>
<dbReference type="Pfam" id="PF14489">
    <property type="entry name" value="QueF"/>
    <property type="match status" value="1"/>
</dbReference>
<dbReference type="EC" id="1.7.1.13" evidence="5"/>
<sequence>MPPSAAPTPAPAAAAPASPTAADSTLGKAVAYGTQYDPTLLFPLPRQAQRAALGLAGERLPFTGADLWTAYELSWLTPRGRPQVALALLTVPCESPNIVESKSLKLYLNSFTMTCLESADALRAALVQDLSAACGARVGVKLILPEAFDAQPIRELAGVSLDRLDIDCDRYDHPTPDLLGAALDEQPVTETLVSHLLKSNCPVTGQPDWASVQIAYTGPQIDQAGLLRYLVSYRGHSDFHEHCVERIFTDLWTRCQPIRLQVYARYTRRGGLDINPWRSSHPASLPSAVRTARQ</sequence>
<feature type="binding site" evidence="5">
    <location>
        <begin position="269"/>
        <end position="270"/>
    </location>
    <ligand>
        <name>NADPH</name>
        <dbReference type="ChEBI" id="CHEBI:57783"/>
    </ligand>
</feature>
<name>A0ABN6PRP8_9BURK</name>
<dbReference type="InterPro" id="IPR043133">
    <property type="entry name" value="GTP-CH-I_C/QueF"/>
</dbReference>
<dbReference type="InterPro" id="IPR029500">
    <property type="entry name" value="QueF"/>
</dbReference>
<comment type="pathway">
    <text evidence="5">tRNA modification; tRNA-queuosine biosynthesis.</text>
</comment>
<feature type="binding site" evidence="5">
    <location>
        <begin position="101"/>
        <end position="102"/>
    </location>
    <ligand>
        <name>NADPH</name>
        <dbReference type="ChEBI" id="CHEBI:57783"/>
    </ligand>
</feature>
<protein>
    <recommendedName>
        <fullName evidence="5">NADPH-dependent 7-cyano-7-deazaguanine reductase</fullName>
        <ecNumber evidence="5">1.7.1.13</ecNumber>
    </recommendedName>
    <alternativeName>
        <fullName evidence="5">7-cyano-7-carbaguanine reductase</fullName>
    </alternativeName>
    <alternativeName>
        <fullName evidence="5">NADPH-dependent nitrile oxidoreductase</fullName>
    </alternativeName>
    <alternativeName>
        <fullName evidence="5">PreQ(0) reductase</fullName>
    </alternativeName>
</protein>
<comment type="subunit">
    <text evidence="5">Homodimer.</text>
</comment>
<dbReference type="RefSeq" id="WP_251969124.1">
    <property type="nucleotide sequence ID" value="NZ_AP025730.1"/>
</dbReference>
<dbReference type="InterPro" id="IPR029139">
    <property type="entry name" value="QueF_N"/>
</dbReference>
<evidence type="ECO:0000256" key="2">
    <source>
        <dbReference type="ARBA" id="ARBA00022785"/>
    </source>
</evidence>
<keyword evidence="2 5" id="KW-0671">Queuosine biosynthesis</keyword>
<proteinExistence type="inferred from homology"/>
<gene>
    <name evidence="5 7" type="primary">queF</name>
    <name evidence="7" type="ORF">CATMQ487_27410</name>
</gene>